<dbReference type="PROSITE" id="PS50119">
    <property type="entry name" value="ZF_BBOX"/>
    <property type="match status" value="1"/>
</dbReference>
<dbReference type="Pfam" id="PF00643">
    <property type="entry name" value="zf-B_box"/>
    <property type="match status" value="1"/>
</dbReference>
<feature type="domain" description="B box-type" evidence="2">
    <location>
        <begin position="31"/>
        <end position="72"/>
    </location>
</feature>
<dbReference type="PANTHER" id="PTHR25462:SF296">
    <property type="entry name" value="MEIOTIC P26, ISOFORM F"/>
    <property type="match status" value="1"/>
</dbReference>
<keyword evidence="1" id="KW-0863">Zinc-finger</keyword>
<comment type="caution">
    <text evidence="3">The sequence shown here is derived from an EMBL/GenBank/DDBJ whole genome shotgun (WGS) entry which is preliminary data.</text>
</comment>
<evidence type="ECO:0000256" key="1">
    <source>
        <dbReference type="PROSITE-ProRule" id="PRU00024"/>
    </source>
</evidence>
<dbReference type="EMBL" id="JAZGQO010000021">
    <property type="protein sequence ID" value="KAK6165588.1"/>
    <property type="molecule type" value="Genomic_DNA"/>
</dbReference>
<dbReference type="GO" id="GO:0008270">
    <property type="term" value="F:zinc ion binding"/>
    <property type="evidence" value="ECO:0007669"/>
    <property type="project" value="UniProtKB-KW"/>
</dbReference>
<proteinExistence type="predicted"/>
<name>A0AAN8IZP2_PATCE</name>
<gene>
    <name evidence="3" type="ORF">SNE40_022490</name>
</gene>
<protein>
    <recommendedName>
        <fullName evidence="2">B box-type domain-containing protein</fullName>
    </recommendedName>
</protein>
<dbReference type="AlphaFoldDB" id="A0AAN8IZP2"/>
<evidence type="ECO:0000313" key="3">
    <source>
        <dbReference type="EMBL" id="KAK6165588.1"/>
    </source>
</evidence>
<keyword evidence="1" id="KW-0862">Zinc</keyword>
<dbReference type="SUPFAM" id="SSF57845">
    <property type="entry name" value="B-box zinc-binding domain"/>
    <property type="match status" value="1"/>
</dbReference>
<dbReference type="Proteomes" id="UP001347796">
    <property type="component" value="Unassembled WGS sequence"/>
</dbReference>
<organism evidence="3 4">
    <name type="scientific">Patella caerulea</name>
    <name type="common">Rayed Mediterranean limpet</name>
    <dbReference type="NCBI Taxonomy" id="87958"/>
    <lineage>
        <taxon>Eukaryota</taxon>
        <taxon>Metazoa</taxon>
        <taxon>Spiralia</taxon>
        <taxon>Lophotrochozoa</taxon>
        <taxon>Mollusca</taxon>
        <taxon>Gastropoda</taxon>
        <taxon>Patellogastropoda</taxon>
        <taxon>Patelloidea</taxon>
        <taxon>Patellidae</taxon>
        <taxon>Patella</taxon>
    </lineage>
</organism>
<dbReference type="InterPro" id="IPR047153">
    <property type="entry name" value="TRIM45/56/19-like"/>
</dbReference>
<accession>A0AAN8IZP2</accession>
<dbReference type="Gene3D" id="3.30.160.60">
    <property type="entry name" value="Classic Zinc Finger"/>
    <property type="match status" value="1"/>
</dbReference>
<keyword evidence="4" id="KW-1185">Reference proteome</keyword>
<dbReference type="PANTHER" id="PTHR25462">
    <property type="entry name" value="BONUS, ISOFORM C-RELATED"/>
    <property type="match status" value="1"/>
</dbReference>
<sequence length="248" mass="28120">MTTRTTRSAELCEPDILQGDGCQSWDEFLYGTSQLCSQHKDVMKDYYCKQCSLAICPRCFIADHNGHTNVSREDILQKLKHNLDMLNHDLKQEIMKLETYCGLLDEKLSHADGVVNEISDRINQQVHTICQKVKVQGDKMKARMLDIVDKSKLNKLIEENSSIIEDLKSTVNGNNLATEDKYIAPVLEQTKKSRKQKEKCSSRKLDMLCLNGVLFKEGKIDTGMISEQIGRLDIIDSGDAVVNTDSIY</sequence>
<dbReference type="GO" id="GO:0061630">
    <property type="term" value="F:ubiquitin protein ligase activity"/>
    <property type="evidence" value="ECO:0007669"/>
    <property type="project" value="TreeGrafter"/>
</dbReference>
<keyword evidence="1" id="KW-0479">Metal-binding</keyword>
<evidence type="ECO:0000259" key="2">
    <source>
        <dbReference type="PROSITE" id="PS50119"/>
    </source>
</evidence>
<evidence type="ECO:0000313" key="4">
    <source>
        <dbReference type="Proteomes" id="UP001347796"/>
    </source>
</evidence>
<dbReference type="InterPro" id="IPR000315">
    <property type="entry name" value="Znf_B-box"/>
</dbReference>
<reference evidence="3 4" key="1">
    <citation type="submission" date="2024-01" db="EMBL/GenBank/DDBJ databases">
        <title>The genome of the rayed Mediterranean limpet Patella caerulea (Linnaeus, 1758).</title>
        <authorList>
            <person name="Anh-Thu Weber A."/>
            <person name="Halstead-Nussloch G."/>
        </authorList>
    </citation>
    <scope>NUCLEOTIDE SEQUENCE [LARGE SCALE GENOMIC DNA]</scope>
    <source>
        <strain evidence="3">AATW-2023a</strain>
        <tissue evidence="3">Whole specimen</tissue>
    </source>
</reference>